<dbReference type="EMBL" id="JACEIK010004351">
    <property type="protein sequence ID" value="MCD9645164.1"/>
    <property type="molecule type" value="Genomic_DNA"/>
</dbReference>
<comment type="caution">
    <text evidence="1">The sequence shown here is derived from an EMBL/GenBank/DDBJ whole genome shotgun (WGS) entry which is preliminary data.</text>
</comment>
<protein>
    <submittedName>
        <fullName evidence="1">Uncharacterized protein</fullName>
    </submittedName>
</protein>
<accession>A0ABS8VE92</accession>
<organism evidence="1 2">
    <name type="scientific">Datura stramonium</name>
    <name type="common">Jimsonweed</name>
    <name type="synonym">Common thornapple</name>
    <dbReference type="NCBI Taxonomy" id="4076"/>
    <lineage>
        <taxon>Eukaryota</taxon>
        <taxon>Viridiplantae</taxon>
        <taxon>Streptophyta</taxon>
        <taxon>Embryophyta</taxon>
        <taxon>Tracheophyta</taxon>
        <taxon>Spermatophyta</taxon>
        <taxon>Magnoliopsida</taxon>
        <taxon>eudicotyledons</taxon>
        <taxon>Gunneridae</taxon>
        <taxon>Pentapetalae</taxon>
        <taxon>asterids</taxon>
        <taxon>lamiids</taxon>
        <taxon>Solanales</taxon>
        <taxon>Solanaceae</taxon>
        <taxon>Solanoideae</taxon>
        <taxon>Datureae</taxon>
        <taxon>Datura</taxon>
    </lineage>
</organism>
<reference evidence="1 2" key="1">
    <citation type="journal article" date="2021" name="BMC Genomics">
        <title>Datura genome reveals duplications of psychoactive alkaloid biosynthetic genes and high mutation rate following tissue culture.</title>
        <authorList>
            <person name="Rajewski A."/>
            <person name="Carter-House D."/>
            <person name="Stajich J."/>
            <person name="Litt A."/>
        </authorList>
    </citation>
    <scope>NUCLEOTIDE SEQUENCE [LARGE SCALE GENOMIC DNA]</scope>
    <source>
        <strain evidence="1">AR-01</strain>
    </source>
</reference>
<dbReference type="Proteomes" id="UP000823775">
    <property type="component" value="Unassembled WGS sequence"/>
</dbReference>
<name>A0ABS8VE92_DATST</name>
<proteinExistence type="predicted"/>
<gene>
    <name evidence="1" type="ORF">HAX54_033886</name>
</gene>
<keyword evidence="2" id="KW-1185">Reference proteome</keyword>
<sequence>MVRILSFLEGISQGSRAQPAATAPHLEILPVPVIAQPIVTRIVMSLEEKKMLGRFIKLGPPRVLKGYVMSPMEAAIRGPTTKDLLISHFQEKGASSVASLGTLLGTVPGSGRENNRVSWFRPSGLHCHQPEVVHKVVGWFPGC</sequence>
<evidence type="ECO:0000313" key="1">
    <source>
        <dbReference type="EMBL" id="MCD9645164.1"/>
    </source>
</evidence>
<evidence type="ECO:0000313" key="2">
    <source>
        <dbReference type="Proteomes" id="UP000823775"/>
    </source>
</evidence>